<dbReference type="STRING" id="181874.A0A409WP90"/>
<dbReference type="Proteomes" id="UP000284842">
    <property type="component" value="Unassembled WGS sequence"/>
</dbReference>
<evidence type="ECO:0008006" key="4">
    <source>
        <dbReference type="Google" id="ProtNLM"/>
    </source>
</evidence>
<feature type="compositionally biased region" description="Polar residues" evidence="1">
    <location>
        <begin position="256"/>
        <end position="273"/>
    </location>
</feature>
<gene>
    <name evidence="2" type="ORF">CVT24_000415</name>
</gene>
<comment type="caution">
    <text evidence="2">The sequence shown here is derived from an EMBL/GenBank/DDBJ whole genome shotgun (WGS) entry which is preliminary data.</text>
</comment>
<reference evidence="2 3" key="1">
    <citation type="journal article" date="2018" name="Evol. Lett.">
        <title>Horizontal gene cluster transfer increased hallucinogenic mushroom diversity.</title>
        <authorList>
            <person name="Reynolds H.T."/>
            <person name="Vijayakumar V."/>
            <person name="Gluck-Thaler E."/>
            <person name="Korotkin H.B."/>
            <person name="Matheny P.B."/>
            <person name="Slot J.C."/>
        </authorList>
    </citation>
    <scope>NUCLEOTIDE SEQUENCE [LARGE SCALE GENOMIC DNA]</scope>
    <source>
        <strain evidence="2 3">2629</strain>
    </source>
</reference>
<protein>
    <recommendedName>
        <fullName evidence="4">HNH nuclease domain-containing protein</fullName>
    </recommendedName>
</protein>
<accession>A0A409WP90</accession>
<name>A0A409WP90_9AGAR</name>
<dbReference type="OrthoDB" id="3133596at2759"/>
<feature type="region of interest" description="Disordered" evidence="1">
    <location>
        <begin position="237"/>
        <end position="278"/>
    </location>
</feature>
<dbReference type="EMBL" id="NHTK01005369">
    <property type="protein sequence ID" value="PPQ80316.1"/>
    <property type="molecule type" value="Genomic_DNA"/>
</dbReference>
<dbReference type="AlphaFoldDB" id="A0A409WP90"/>
<evidence type="ECO:0000256" key="1">
    <source>
        <dbReference type="SAM" id="MobiDB-lite"/>
    </source>
</evidence>
<evidence type="ECO:0000313" key="3">
    <source>
        <dbReference type="Proteomes" id="UP000284842"/>
    </source>
</evidence>
<organism evidence="2 3">
    <name type="scientific">Panaeolus cyanescens</name>
    <dbReference type="NCBI Taxonomy" id="181874"/>
    <lineage>
        <taxon>Eukaryota</taxon>
        <taxon>Fungi</taxon>
        <taxon>Dikarya</taxon>
        <taxon>Basidiomycota</taxon>
        <taxon>Agaricomycotina</taxon>
        <taxon>Agaricomycetes</taxon>
        <taxon>Agaricomycetidae</taxon>
        <taxon>Agaricales</taxon>
        <taxon>Agaricineae</taxon>
        <taxon>Galeropsidaceae</taxon>
        <taxon>Panaeolus</taxon>
    </lineage>
</organism>
<proteinExistence type="predicted"/>
<keyword evidence="3" id="KW-1185">Reference proteome</keyword>
<evidence type="ECO:0000313" key="2">
    <source>
        <dbReference type="EMBL" id="PPQ80316.1"/>
    </source>
</evidence>
<dbReference type="InParanoid" id="A0A409WP90"/>
<sequence>MSDIFEPIPYLSHIRAGNADPNGQRCLVENCSNERAVELAHAFDREFSLDEGLLAGLEWHWGLKIGTLNLDTHRNIFFLGASLYKLYRQKKWVLLPEDDVLDRYVYANGRAVVREDFPVFQEKTFKYRFVPLFDMEDIYLARQSSDSPSQVDIHEYPFDTMPLLTSHVHPTFVLMHTSSVIYSRSTLPPGALATFSKRFPVVRRLKTLYSAWTSILPNRADSDPTYLLCPSLRRKYNSDDGYSDPESIDSPPQDLDYTNQVNQSQLPNPSSGYPQDERLVTPNVKVPEHNNPSTASAQTAPQRIRILFPSQKRLMGVYWHSESVAYQSAGGGEGNDSVEDHVVPEVPIRYSAGWSPETIAEWARNTHIASITVHDE</sequence>